<evidence type="ECO:0000313" key="2">
    <source>
        <dbReference type="EMBL" id="MFD2934093.1"/>
    </source>
</evidence>
<dbReference type="Proteomes" id="UP001597512">
    <property type="component" value="Unassembled WGS sequence"/>
</dbReference>
<organism evidence="2 3">
    <name type="scientific">Spirosoma flavum</name>
    <dbReference type="NCBI Taxonomy" id="2048557"/>
    <lineage>
        <taxon>Bacteria</taxon>
        <taxon>Pseudomonadati</taxon>
        <taxon>Bacteroidota</taxon>
        <taxon>Cytophagia</taxon>
        <taxon>Cytophagales</taxon>
        <taxon>Cytophagaceae</taxon>
        <taxon>Spirosoma</taxon>
    </lineage>
</organism>
<protein>
    <submittedName>
        <fullName evidence="2">Uncharacterized protein</fullName>
    </submittedName>
</protein>
<keyword evidence="3" id="KW-1185">Reference proteome</keyword>
<proteinExistence type="predicted"/>
<evidence type="ECO:0000256" key="1">
    <source>
        <dbReference type="SAM" id="Coils"/>
    </source>
</evidence>
<reference evidence="3" key="1">
    <citation type="journal article" date="2019" name="Int. J. Syst. Evol. Microbiol.">
        <title>The Global Catalogue of Microorganisms (GCM) 10K type strain sequencing project: providing services to taxonomists for standard genome sequencing and annotation.</title>
        <authorList>
            <consortium name="The Broad Institute Genomics Platform"/>
            <consortium name="The Broad Institute Genome Sequencing Center for Infectious Disease"/>
            <person name="Wu L."/>
            <person name="Ma J."/>
        </authorList>
    </citation>
    <scope>NUCLEOTIDE SEQUENCE [LARGE SCALE GENOMIC DNA]</scope>
    <source>
        <strain evidence="3">KCTC 52490</strain>
    </source>
</reference>
<evidence type="ECO:0000313" key="3">
    <source>
        <dbReference type="Proteomes" id="UP001597512"/>
    </source>
</evidence>
<name>A0ABW6AHH0_9BACT</name>
<sequence length="161" mass="18579">MATANFIDLVDEKTQTKLIRLFINVDQASPTMENDIGFTHNHQAELSYDLQDDLPTESCTVDLEKQWQKALSQPPALNHTYQDEHNKNNKHLVSVYQTQIEHTLVNIAKVEKLVERAEKTIIGTSETSPLIDHYQSLKDRYLVYLAKIQALQQQQFSKLNQ</sequence>
<keyword evidence="1" id="KW-0175">Coiled coil</keyword>
<gene>
    <name evidence="2" type="ORF">ACFS25_09890</name>
</gene>
<comment type="caution">
    <text evidence="2">The sequence shown here is derived from an EMBL/GenBank/DDBJ whole genome shotgun (WGS) entry which is preliminary data.</text>
</comment>
<feature type="coiled-coil region" evidence="1">
    <location>
        <begin position="100"/>
        <end position="154"/>
    </location>
</feature>
<accession>A0ABW6AHH0</accession>
<dbReference type="EMBL" id="JBHUOM010000002">
    <property type="protein sequence ID" value="MFD2934093.1"/>
    <property type="molecule type" value="Genomic_DNA"/>
</dbReference>